<comment type="caution">
    <text evidence="10">The sequence shown here is derived from an EMBL/GenBank/DDBJ whole genome shotgun (WGS) entry which is preliminary data.</text>
</comment>
<name>A0AAV7NHM3_PLEWA</name>
<evidence type="ECO:0000259" key="8">
    <source>
        <dbReference type="PROSITE" id="PS50879"/>
    </source>
</evidence>
<dbReference type="SUPFAM" id="SSF56672">
    <property type="entry name" value="DNA/RNA polymerases"/>
    <property type="match status" value="1"/>
</dbReference>
<keyword evidence="6" id="KW-0695">RNA-directed DNA polymerase</keyword>
<dbReference type="Pfam" id="PF17921">
    <property type="entry name" value="Integrase_H2C2"/>
    <property type="match status" value="1"/>
</dbReference>
<proteinExistence type="predicted"/>
<dbReference type="GO" id="GO:0004523">
    <property type="term" value="F:RNA-DNA hybrid ribonuclease activity"/>
    <property type="evidence" value="ECO:0007669"/>
    <property type="project" value="InterPro"/>
</dbReference>
<evidence type="ECO:0000256" key="3">
    <source>
        <dbReference type="ARBA" id="ARBA00022722"/>
    </source>
</evidence>
<dbReference type="Pfam" id="PF00075">
    <property type="entry name" value="RNase_H"/>
    <property type="match status" value="1"/>
</dbReference>
<evidence type="ECO:0000313" key="11">
    <source>
        <dbReference type="Proteomes" id="UP001066276"/>
    </source>
</evidence>
<dbReference type="SUPFAM" id="SSF53098">
    <property type="entry name" value="Ribonuclease H-like"/>
    <property type="match status" value="2"/>
</dbReference>
<dbReference type="PROSITE" id="PS50879">
    <property type="entry name" value="RNASE_H_1"/>
    <property type="match status" value="1"/>
</dbReference>
<keyword evidence="2" id="KW-0548">Nucleotidyltransferase</keyword>
<dbReference type="Pfam" id="PF18697">
    <property type="entry name" value="MLVIN_C"/>
    <property type="match status" value="1"/>
</dbReference>
<dbReference type="PANTHER" id="PTHR41694">
    <property type="entry name" value="ENDOGENOUS RETROVIRUS GROUP K MEMBER POL PROTEIN"/>
    <property type="match status" value="1"/>
</dbReference>
<keyword evidence="11" id="KW-1185">Reference proteome</keyword>
<dbReference type="InterPro" id="IPR043128">
    <property type="entry name" value="Rev_trsase/Diguanyl_cyclase"/>
</dbReference>
<dbReference type="GO" id="GO:0003676">
    <property type="term" value="F:nucleic acid binding"/>
    <property type="evidence" value="ECO:0007669"/>
    <property type="project" value="InterPro"/>
</dbReference>
<evidence type="ECO:0000256" key="2">
    <source>
        <dbReference type="ARBA" id="ARBA00022695"/>
    </source>
</evidence>
<feature type="compositionally biased region" description="Acidic residues" evidence="7">
    <location>
        <begin position="848"/>
        <end position="860"/>
    </location>
</feature>
<dbReference type="InterPro" id="IPR036397">
    <property type="entry name" value="RNaseH_sf"/>
</dbReference>
<dbReference type="InterPro" id="IPR041588">
    <property type="entry name" value="Integrase_H2C2"/>
</dbReference>
<dbReference type="Gene3D" id="3.30.70.270">
    <property type="match status" value="1"/>
</dbReference>
<keyword evidence="5" id="KW-0378">Hydrolase</keyword>
<dbReference type="Gene3D" id="3.10.20.370">
    <property type="match status" value="1"/>
</dbReference>
<dbReference type="InterPro" id="IPR001584">
    <property type="entry name" value="Integrase_cat-core"/>
</dbReference>
<dbReference type="Pfam" id="PF17919">
    <property type="entry name" value="RT_RNaseH_2"/>
    <property type="match status" value="1"/>
</dbReference>
<feature type="region of interest" description="Disordered" evidence="7">
    <location>
        <begin position="779"/>
        <end position="806"/>
    </location>
</feature>
<feature type="compositionally biased region" description="Basic and acidic residues" evidence="7">
    <location>
        <begin position="929"/>
        <end position="942"/>
    </location>
</feature>
<dbReference type="Proteomes" id="UP001066276">
    <property type="component" value="Chromosome 8"/>
</dbReference>
<dbReference type="AlphaFoldDB" id="A0AAV7NHM3"/>
<evidence type="ECO:0000256" key="7">
    <source>
        <dbReference type="SAM" id="MobiDB-lite"/>
    </source>
</evidence>
<dbReference type="Gene3D" id="1.10.340.70">
    <property type="match status" value="1"/>
</dbReference>
<keyword evidence="3" id="KW-0540">Nuclease</keyword>
<evidence type="ECO:0000256" key="1">
    <source>
        <dbReference type="ARBA" id="ARBA00022679"/>
    </source>
</evidence>
<dbReference type="GO" id="GO:0015074">
    <property type="term" value="P:DNA integration"/>
    <property type="evidence" value="ECO:0007669"/>
    <property type="project" value="InterPro"/>
</dbReference>
<dbReference type="InterPro" id="IPR012337">
    <property type="entry name" value="RNaseH-like_sf"/>
</dbReference>
<organism evidence="10 11">
    <name type="scientific">Pleurodeles waltl</name>
    <name type="common">Iberian ribbed newt</name>
    <dbReference type="NCBI Taxonomy" id="8319"/>
    <lineage>
        <taxon>Eukaryota</taxon>
        <taxon>Metazoa</taxon>
        <taxon>Chordata</taxon>
        <taxon>Craniata</taxon>
        <taxon>Vertebrata</taxon>
        <taxon>Euteleostomi</taxon>
        <taxon>Amphibia</taxon>
        <taxon>Batrachia</taxon>
        <taxon>Caudata</taxon>
        <taxon>Salamandroidea</taxon>
        <taxon>Salamandridae</taxon>
        <taxon>Pleurodelinae</taxon>
        <taxon>Pleurodeles</taxon>
    </lineage>
</organism>
<feature type="compositionally biased region" description="Basic and acidic residues" evidence="7">
    <location>
        <begin position="904"/>
        <end position="913"/>
    </location>
</feature>
<evidence type="ECO:0000256" key="6">
    <source>
        <dbReference type="ARBA" id="ARBA00022918"/>
    </source>
</evidence>
<dbReference type="InterPro" id="IPR043502">
    <property type="entry name" value="DNA/RNA_pol_sf"/>
</dbReference>
<evidence type="ECO:0000259" key="9">
    <source>
        <dbReference type="PROSITE" id="PS50994"/>
    </source>
</evidence>
<dbReference type="EMBL" id="JANPWB010000012">
    <property type="protein sequence ID" value="KAJ1115560.1"/>
    <property type="molecule type" value="Genomic_DNA"/>
</dbReference>
<dbReference type="PANTHER" id="PTHR41694:SF5">
    <property type="entry name" value="RIBONUCLEASE H"/>
    <property type="match status" value="1"/>
</dbReference>
<protein>
    <submittedName>
        <fullName evidence="10">Uncharacterized protein</fullName>
    </submittedName>
</protein>
<feature type="domain" description="RNase H type-1" evidence="8">
    <location>
        <begin position="221"/>
        <end position="368"/>
    </location>
</feature>
<feature type="domain" description="Integrase catalytic" evidence="9">
    <location>
        <begin position="507"/>
        <end position="664"/>
    </location>
</feature>
<dbReference type="GO" id="GO:0003964">
    <property type="term" value="F:RNA-directed DNA polymerase activity"/>
    <property type="evidence" value="ECO:0007669"/>
    <property type="project" value="UniProtKB-KW"/>
</dbReference>
<sequence length="990" mass="110788">MVGYCRQWIPNFSIISKPLIKLTGKEIKDEPYTIALFKEELESFMELRECMCRAPALGMPDYTKPFLLFCHERDACSLSVLTQVHGGANRPVAYFSATLDPVAAALPGCLRTVAAVGQSLTQCEGIVMGYPLTVMVPHSDEILLTRTKTQHMTNAQLAKYETIILGSPNVSMKRCTVLNPATLLPAESTEVNNEEEFEHDCLEVTELCTKPRPDIQDTQLKENDCIMFVDGSCLRDSIGTLRAGYAVCTIAGIIEASWLEKVFSAQVAELIALTKACHAAVNLRVTIYTDSRYRFGIVHDFGQLWSQRGFMTSSGSPVKNGEQIKDLLHAIQLPFDIAVVKCNAHIKSQDFVSMGNGYADQVARFCALNCISFKEQWELLPQTENDTCLNFALRVVDTLDELKTLQGRASKEEKCSWQRMQCVQRAEDLWVSEEGKLVLPNSLLSQFARLYHGQAHLGRDAMIRSFKIDWFNPKFRHAAEVTCHRCIICQQMNAGKGTVVTLSHIGRACGPFSKMQMDFIEMPVCGGLKYALVIVCVFSHWIEAYPTRRNDSLTVAKLLLRELIPRFGFPVSIESDRGRHFDNEVINLLCAALNIEQKLHCSYRPEASGLVEQMNGTLKSRMAKMCAATNMKWPDALPLVLMSMRNTPDKKTGLSPHELLMGRAMRLPAVPANALVNITDDMVLDYCKGLADVIRSFSHQVEANTLPPFGDPGHTLQAGDWVVVKKHVRKSCLEPRWKGPYQIILTTTTAVKCAGVPNWIHASHTKKVTCPIDEELEVSGTTVPGREVSGPESSQEGTETVGEPTENSIVPQTVNEFERGDREPLSVKAAGELSQGEVLPEVDRYVTDQEEEEEEEEEGEIIERDQSVPASPEPVTGPSSENTILQEEGAVQRPEKTNRKKTHKGDNWPEKTVLRIRNIPGETITEETDTSRVEDLSEGKLQSERRLKRKRVANRRYTGPEWAYATTSEWQQEFLAICFDREVPGQYYGT</sequence>
<evidence type="ECO:0000313" key="10">
    <source>
        <dbReference type="EMBL" id="KAJ1115560.1"/>
    </source>
</evidence>
<dbReference type="InterPro" id="IPR040643">
    <property type="entry name" value="MLVIN_C"/>
</dbReference>
<keyword evidence="4" id="KW-0255">Endonuclease</keyword>
<keyword evidence="1" id="KW-0808">Transferase</keyword>
<dbReference type="Gene3D" id="3.30.420.10">
    <property type="entry name" value="Ribonuclease H-like superfamily/Ribonuclease H"/>
    <property type="match status" value="2"/>
</dbReference>
<evidence type="ECO:0000256" key="5">
    <source>
        <dbReference type="ARBA" id="ARBA00022801"/>
    </source>
</evidence>
<reference evidence="10" key="1">
    <citation type="journal article" date="2022" name="bioRxiv">
        <title>Sequencing and chromosome-scale assembly of the giantPleurodeles waltlgenome.</title>
        <authorList>
            <person name="Brown T."/>
            <person name="Elewa A."/>
            <person name="Iarovenko S."/>
            <person name="Subramanian E."/>
            <person name="Araus A.J."/>
            <person name="Petzold A."/>
            <person name="Susuki M."/>
            <person name="Suzuki K.-i.T."/>
            <person name="Hayashi T."/>
            <person name="Toyoda A."/>
            <person name="Oliveira C."/>
            <person name="Osipova E."/>
            <person name="Leigh N.D."/>
            <person name="Simon A."/>
            <person name="Yun M.H."/>
        </authorList>
    </citation>
    <scope>NUCLEOTIDE SEQUENCE</scope>
    <source>
        <strain evidence="10">20211129_DDA</strain>
        <tissue evidence="10">Liver</tissue>
    </source>
</reference>
<dbReference type="PROSITE" id="PS50994">
    <property type="entry name" value="INTEGRASE"/>
    <property type="match status" value="1"/>
</dbReference>
<dbReference type="InterPro" id="IPR041577">
    <property type="entry name" value="RT_RNaseH_2"/>
</dbReference>
<dbReference type="Gene3D" id="2.30.30.850">
    <property type="match status" value="1"/>
</dbReference>
<dbReference type="Pfam" id="PF00665">
    <property type="entry name" value="rve"/>
    <property type="match status" value="1"/>
</dbReference>
<accession>A0AAV7NHM3</accession>
<feature type="region of interest" description="Disordered" evidence="7">
    <location>
        <begin position="827"/>
        <end position="942"/>
    </location>
</feature>
<gene>
    <name evidence="10" type="ORF">NDU88_003782</name>
</gene>
<evidence type="ECO:0000256" key="4">
    <source>
        <dbReference type="ARBA" id="ARBA00022759"/>
    </source>
</evidence>
<dbReference type="InterPro" id="IPR002156">
    <property type="entry name" value="RNaseH_domain"/>
</dbReference>